<gene>
    <name evidence="10" type="ORF">H9754_02845</name>
</gene>
<name>A0A9D2PG99_9FIRM</name>
<keyword evidence="6 7" id="KW-0472">Membrane</keyword>
<sequence>MNQNDGQNQDNHKISFESLDVLIGRWRDGTFSEILDDWKWIFSYSKRYKGAIVFYTILGIFSTSMGLVSSVASKYMIDIITGYQTSQLGTMIAITLGSAVFNLVFSNVINRVTTKLSIYINNDIQADIFDKIIDADWLEINQYSNGDVLNRFNGDVTTVSSNAISWLPTIIIAVYNFIATFVVIWHYDKIMSLLAFASAPVMLLMSKFLISKQREYGQKVREMSSDMMTFEVETFYNFDTIKSFGISGLYSQKMREWQGKFKDISLKYNMFSIKTGVFMSIMGMIVQYAAFGYCLFRLWTGDISYGTMTLFLQQRSNLNSAFNNVVSIIPNFLNSSISAHRIRELVQLPKEVHIPDSSELDAYAEDGFKVMMKGVNFSYLEGNRVITDSAFQANPGEIVALVGPSGEGKTTMIRLILGLIRPESGQAYIQASNGKLVEMNADTRHLFAYVPQGNTILSGTIAENMRMVKEDATDEEIIEALKIGCAWDFVKDIPDTINANIGERGRGFSEGQAQRIAISRAVLRDSPVLLLDEATSALDVTTERKVLKNIIKQRPNKTCIVTTHRPSVLNMCQRVYRVMETKVTELSEEESSRMAMDF</sequence>
<dbReference type="AlphaFoldDB" id="A0A9D2PG99"/>
<proteinExistence type="predicted"/>
<dbReference type="InterPro" id="IPR003593">
    <property type="entry name" value="AAA+_ATPase"/>
</dbReference>
<dbReference type="InterPro" id="IPR036640">
    <property type="entry name" value="ABC1_TM_sf"/>
</dbReference>
<comment type="subcellular location">
    <subcellularLocation>
        <location evidence="1">Cell membrane</location>
        <topology evidence="1">Multi-pass membrane protein</topology>
    </subcellularLocation>
</comment>
<dbReference type="Gene3D" id="3.40.50.300">
    <property type="entry name" value="P-loop containing nucleotide triphosphate hydrolases"/>
    <property type="match status" value="1"/>
</dbReference>
<dbReference type="SMART" id="SM00382">
    <property type="entry name" value="AAA"/>
    <property type="match status" value="1"/>
</dbReference>
<accession>A0A9D2PG99</accession>
<keyword evidence="5 7" id="KW-1133">Transmembrane helix</keyword>
<dbReference type="EMBL" id="DWWD01000016">
    <property type="protein sequence ID" value="HJC49511.1"/>
    <property type="molecule type" value="Genomic_DNA"/>
</dbReference>
<dbReference type="Gene3D" id="1.20.1560.10">
    <property type="entry name" value="ABC transporter type 1, transmembrane domain"/>
    <property type="match status" value="1"/>
</dbReference>
<dbReference type="InterPro" id="IPR011527">
    <property type="entry name" value="ABC1_TM_dom"/>
</dbReference>
<evidence type="ECO:0000256" key="1">
    <source>
        <dbReference type="ARBA" id="ARBA00004651"/>
    </source>
</evidence>
<dbReference type="InterPro" id="IPR003439">
    <property type="entry name" value="ABC_transporter-like_ATP-bd"/>
</dbReference>
<reference evidence="10" key="1">
    <citation type="journal article" date="2021" name="PeerJ">
        <title>Extensive microbial diversity within the chicken gut microbiome revealed by metagenomics and culture.</title>
        <authorList>
            <person name="Gilroy R."/>
            <person name="Ravi A."/>
            <person name="Getino M."/>
            <person name="Pursley I."/>
            <person name="Horton D.L."/>
            <person name="Alikhan N.F."/>
            <person name="Baker D."/>
            <person name="Gharbi K."/>
            <person name="Hall N."/>
            <person name="Watson M."/>
            <person name="Adriaenssens E.M."/>
            <person name="Foster-Nyarko E."/>
            <person name="Jarju S."/>
            <person name="Secka A."/>
            <person name="Antonio M."/>
            <person name="Oren A."/>
            <person name="Chaudhuri R.R."/>
            <person name="La Ragione R."/>
            <person name="Hildebrand F."/>
            <person name="Pallen M.J."/>
        </authorList>
    </citation>
    <scope>NUCLEOTIDE SEQUENCE</scope>
    <source>
        <strain evidence="10">ChiSjej3B21-8574</strain>
    </source>
</reference>
<evidence type="ECO:0000256" key="6">
    <source>
        <dbReference type="ARBA" id="ARBA00023136"/>
    </source>
</evidence>
<feature type="transmembrane region" description="Helical" evidence="7">
    <location>
        <begin position="52"/>
        <end position="76"/>
    </location>
</feature>
<dbReference type="PROSITE" id="PS50929">
    <property type="entry name" value="ABC_TM1F"/>
    <property type="match status" value="1"/>
</dbReference>
<feature type="transmembrane region" description="Helical" evidence="7">
    <location>
        <begin position="277"/>
        <end position="299"/>
    </location>
</feature>
<dbReference type="SUPFAM" id="SSF90123">
    <property type="entry name" value="ABC transporter transmembrane region"/>
    <property type="match status" value="1"/>
</dbReference>
<keyword evidence="4 10" id="KW-0067">ATP-binding</keyword>
<dbReference type="Proteomes" id="UP000823904">
    <property type="component" value="Unassembled WGS sequence"/>
</dbReference>
<dbReference type="SUPFAM" id="SSF52540">
    <property type="entry name" value="P-loop containing nucleoside triphosphate hydrolases"/>
    <property type="match status" value="1"/>
</dbReference>
<feature type="domain" description="ABC transporter" evidence="8">
    <location>
        <begin position="370"/>
        <end position="598"/>
    </location>
</feature>
<feature type="transmembrane region" description="Helical" evidence="7">
    <location>
        <begin position="88"/>
        <end position="109"/>
    </location>
</feature>
<evidence type="ECO:0000259" key="8">
    <source>
        <dbReference type="PROSITE" id="PS50893"/>
    </source>
</evidence>
<evidence type="ECO:0000313" key="10">
    <source>
        <dbReference type="EMBL" id="HJC49511.1"/>
    </source>
</evidence>
<evidence type="ECO:0000256" key="5">
    <source>
        <dbReference type="ARBA" id="ARBA00022989"/>
    </source>
</evidence>
<dbReference type="GO" id="GO:0005886">
    <property type="term" value="C:plasma membrane"/>
    <property type="evidence" value="ECO:0007669"/>
    <property type="project" value="UniProtKB-SubCell"/>
</dbReference>
<feature type="transmembrane region" description="Helical" evidence="7">
    <location>
        <begin position="190"/>
        <end position="210"/>
    </location>
</feature>
<dbReference type="InterPro" id="IPR039421">
    <property type="entry name" value="Type_1_exporter"/>
</dbReference>
<comment type="caution">
    <text evidence="10">The sequence shown here is derived from an EMBL/GenBank/DDBJ whole genome shotgun (WGS) entry which is preliminary data.</text>
</comment>
<evidence type="ECO:0000256" key="2">
    <source>
        <dbReference type="ARBA" id="ARBA00022692"/>
    </source>
</evidence>
<evidence type="ECO:0000256" key="7">
    <source>
        <dbReference type="SAM" id="Phobius"/>
    </source>
</evidence>
<evidence type="ECO:0000313" key="11">
    <source>
        <dbReference type="Proteomes" id="UP000823904"/>
    </source>
</evidence>
<dbReference type="GO" id="GO:0016887">
    <property type="term" value="F:ATP hydrolysis activity"/>
    <property type="evidence" value="ECO:0007669"/>
    <property type="project" value="InterPro"/>
</dbReference>
<dbReference type="CDD" id="cd07346">
    <property type="entry name" value="ABC_6TM_exporters"/>
    <property type="match status" value="1"/>
</dbReference>
<organism evidence="10 11">
    <name type="scientific">Candidatus Anaerostipes avistercoris</name>
    <dbReference type="NCBI Taxonomy" id="2838462"/>
    <lineage>
        <taxon>Bacteria</taxon>
        <taxon>Bacillati</taxon>
        <taxon>Bacillota</taxon>
        <taxon>Clostridia</taxon>
        <taxon>Lachnospirales</taxon>
        <taxon>Lachnospiraceae</taxon>
        <taxon>Anaerostipes</taxon>
    </lineage>
</organism>
<evidence type="ECO:0000256" key="3">
    <source>
        <dbReference type="ARBA" id="ARBA00022741"/>
    </source>
</evidence>
<reference evidence="10" key="2">
    <citation type="submission" date="2021-04" db="EMBL/GenBank/DDBJ databases">
        <authorList>
            <person name="Gilroy R."/>
        </authorList>
    </citation>
    <scope>NUCLEOTIDE SEQUENCE</scope>
    <source>
        <strain evidence="10">ChiSjej3B21-8574</strain>
    </source>
</reference>
<evidence type="ECO:0000256" key="4">
    <source>
        <dbReference type="ARBA" id="ARBA00022840"/>
    </source>
</evidence>
<feature type="transmembrane region" description="Helical" evidence="7">
    <location>
        <begin position="163"/>
        <end position="184"/>
    </location>
</feature>
<keyword evidence="2 7" id="KW-0812">Transmembrane</keyword>
<protein>
    <submittedName>
        <fullName evidence="10">ABC transporter ATP-binding protein/permease</fullName>
    </submittedName>
</protein>
<dbReference type="Pfam" id="PF00664">
    <property type="entry name" value="ABC_membrane"/>
    <property type="match status" value="1"/>
</dbReference>
<dbReference type="PANTHER" id="PTHR43394:SF1">
    <property type="entry name" value="ATP-BINDING CASSETTE SUB-FAMILY B MEMBER 10, MITOCHONDRIAL"/>
    <property type="match status" value="1"/>
</dbReference>
<keyword evidence="3" id="KW-0547">Nucleotide-binding</keyword>
<feature type="domain" description="ABC transmembrane type-1" evidence="9">
    <location>
        <begin position="53"/>
        <end position="334"/>
    </location>
</feature>
<dbReference type="PANTHER" id="PTHR43394">
    <property type="entry name" value="ATP-DEPENDENT PERMEASE MDL1, MITOCHONDRIAL"/>
    <property type="match status" value="1"/>
</dbReference>
<dbReference type="Pfam" id="PF00005">
    <property type="entry name" value="ABC_tran"/>
    <property type="match status" value="1"/>
</dbReference>
<dbReference type="GO" id="GO:0015421">
    <property type="term" value="F:ABC-type oligopeptide transporter activity"/>
    <property type="evidence" value="ECO:0007669"/>
    <property type="project" value="TreeGrafter"/>
</dbReference>
<evidence type="ECO:0000259" key="9">
    <source>
        <dbReference type="PROSITE" id="PS50929"/>
    </source>
</evidence>
<dbReference type="InterPro" id="IPR027417">
    <property type="entry name" value="P-loop_NTPase"/>
</dbReference>
<dbReference type="PROSITE" id="PS50893">
    <property type="entry name" value="ABC_TRANSPORTER_2"/>
    <property type="match status" value="1"/>
</dbReference>
<dbReference type="GO" id="GO:0005524">
    <property type="term" value="F:ATP binding"/>
    <property type="evidence" value="ECO:0007669"/>
    <property type="project" value="UniProtKB-KW"/>
</dbReference>